<accession>A0A849A524</accession>
<feature type="domain" description="Bacterial sugar transferase" evidence="8">
    <location>
        <begin position="248"/>
        <end position="429"/>
    </location>
</feature>
<evidence type="ECO:0000256" key="6">
    <source>
        <dbReference type="ARBA" id="ARBA00023136"/>
    </source>
</evidence>
<dbReference type="PANTHER" id="PTHR30576">
    <property type="entry name" value="COLANIC BIOSYNTHESIS UDP-GLUCOSE LIPID CARRIER TRANSFERASE"/>
    <property type="match status" value="1"/>
</dbReference>
<gene>
    <name evidence="9" type="ORF">HKD39_05465</name>
</gene>
<dbReference type="AlphaFoldDB" id="A0A849A524"/>
<dbReference type="Proteomes" id="UP000562984">
    <property type="component" value="Unassembled WGS sequence"/>
</dbReference>
<proteinExistence type="inferred from homology"/>
<evidence type="ECO:0000313" key="9">
    <source>
        <dbReference type="EMBL" id="NNG35167.1"/>
    </source>
</evidence>
<dbReference type="Pfam" id="PF02397">
    <property type="entry name" value="Bac_transf"/>
    <property type="match status" value="1"/>
</dbReference>
<feature type="transmembrane region" description="Helical" evidence="7">
    <location>
        <begin position="57"/>
        <end position="75"/>
    </location>
</feature>
<dbReference type="Gene3D" id="3.40.50.720">
    <property type="entry name" value="NAD(P)-binding Rossmann-like Domain"/>
    <property type="match status" value="1"/>
</dbReference>
<evidence type="ECO:0000256" key="4">
    <source>
        <dbReference type="ARBA" id="ARBA00022692"/>
    </source>
</evidence>
<keyword evidence="10" id="KW-1185">Reference proteome</keyword>
<evidence type="ECO:0000256" key="2">
    <source>
        <dbReference type="ARBA" id="ARBA00006464"/>
    </source>
</evidence>
<protein>
    <submittedName>
        <fullName evidence="9">Sugar transferase</fullName>
    </submittedName>
</protein>
<dbReference type="Pfam" id="PF13727">
    <property type="entry name" value="CoA_binding_3"/>
    <property type="match status" value="1"/>
</dbReference>
<comment type="caution">
    <text evidence="9">The sequence shown here is derived from an EMBL/GenBank/DDBJ whole genome shotgun (WGS) entry which is preliminary data.</text>
</comment>
<dbReference type="InterPro" id="IPR017475">
    <property type="entry name" value="EPS_sugar_tfrase"/>
</dbReference>
<dbReference type="NCBIfam" id="TIGR03025">
    <property type="entry name" value="EPS_sugtrans"/>
    <property type="match status" value="1"/>
</dbReference>
<dbReference type="EMBL" id="JABEND010000002">
    <property type="protein sequence ID" value="NNG35167.1"/>
    <property type="molecule type" value="Genomic_DNA"/>
</dbReference>
<feature type="transmembrane region" description="Helical" evidence="7">
    <location>
        <begin position="253"/>
        <end position="274"/>
    </location>
</feature>
<sequence length="434" mass="47052">MLVLPVDLLILLSPILWAPQQWKAIVAMAAVALVLLTGGGRYRARLHLSVLDELPALLRNLLTAAALVGIVVALRHDADGLMIFLHGAAIAMAMLVAGRFVTTAVINSSRRRKITRHATVLVGGGQVAADLARYLAERPRYGLGVVGFVDNSAGVVDRAIAPRLGALDDLDDVVARTHADVILLADGDLDEVQMVAALDNPRLASVDKLVVPRMHMLRTKGGMDDHIGSIPVMRIASPNLSGFGAFAKRSIDIAVSGLALLVLSPLLGVAALAVRMDGGGSVIFRQTRVGRDGRTFECLKLRSMRPVREGEEAAWGTANNTNRITKVGAFLRRSSIDELPQLWNVLRGDMTLVGPRPERPTFVEQFSAEHTGYARRHRMRTGLTGMAQVSGLRGDTSIADRARADNYYIENWSPYLDIKIVLRTFSEVLFGKGR</sequence>
<evidence type="ECO:0000256" key="1">
    <source>
        <dbReference type="ARBA" id="ARBA00004141"/>
    </source>
</evidence>
<dbReference type="InterPro" id="IPR003362">
    <property type="entry name" value="Bact_transf"/>
</dbReference>
<comment type="similarity">
    <text evidence="2">Belongs to the bacterial sugar transferase family.</text>
</comment>
<keyword evidence="6 7" id="KW-0472">Membrane</keyword>
<dbReference type="GO" id="GO:0016020">
    <property type="term" value="C:membrane"/>
    <property type="evidence" value="ECO:0007669"/>
    <property type="project" value="UniProtKB-SubCell"/>
</dbReference>
<feature type="transmembrane region" description="Helical" evidence="7">
    <location>
        <begin position="20"/>
        <end position="36"/>
    </location>
</feature>
<evidence type="ECO:0000313" key="10">
    <source>
        <dbReference type="Proteomes" id="UP000562984"/>
    </source>
</evidence>
<evidence type="ECO:0000259" key="8">
    <source>
        <dbReference type="Pfam" id="PF02397"/>
    </source>
</evidence>
<evidence type="ECO:0000256" key="7">
    <source>
        <dbReference type="SAM" id="Phobius"/>
    </source>
</evidence>
<keyword evidence="4 7" id="KW-0812">Transmembrane</keyword>
<organism evidence="9 10">
    <name type="scientific">Nakamurella aerolata</name>
    <dbReference type="NCBI Taxonomy" id="1656892"/>
    <lineage>
        <taxon>Bacteria</taxon>
        <taxon>Bacillati</taxon>
        <taxon>Actinomycetota</taxon>
        <taxon>Actinomycetes</taxon>
        <taxon>Nakamurellales</taxon>
        <taxon>Nakamurellaceae</taxon>
        <taxon>Nakamurella</taxon>
    </lineage>
</organism>
<evidence type="ECO:0000256" key="5">
    <source>
        <dbReference type="ARBA" id="ARBA00022989"/>
    </source>
</evidence>
<dbReference type="InterPro" id="IPR036291">
    <property type="entry name" value="NAD(P)-bd_dom_sf"/>
</dbReference>
<comment type="subcellular location">
    <subcellularLocation>
        <location evidence="1">Membrane</location>
        <topology evidence="1">Multi-pass membrane protein</topology>
    </subcellularLocation>
</comment>
<keyword evidence="5 7" id="KW-1133">Transmembrane helix</keyword>
<dbReference type="GO" id="GO:0016780">
    <property type="term" value="F:phosphotransferase activity, for other substituted phosphate groups"/>
    <property type="evidence" value="ECO:0007669"/>
    <property type="project" value="TreeGrafter"/>
</dbReference>
<keyword evidence="3 9" id="KW-0808">Transferase</keyword>
<dbReference type="SUPFAM" id="SSF51735">
    <property type="entry name" value="NAD(P)-binding Rossmann-fold domains"/>
    <property type="match status" value="1"/>
</dbReference>
<reference evidence="9 10" key="1">
    <citation type="submission" date="2020-05" db="EMBL/GenBank/DDBJ databases">
        <title>Nakamurella sp. DB0629 isolated from air conditioner.</title>
        <authorList>
            <person name="Kim D.H."/>
            <person name="Kim D.-U."/>
        </authorList>
    </citation>
    <scope>NUCLEOTIDE SEQUENCE [LARGE SCALE GENOMIC DNA]</scope>
    <source>
        <strain evidence="9 10">DB0629</strain>
    </source>
</reference>
<dbReference type="PANTHER" id="PTHR30576:SF0">
    <property type="entry name" value="UNDECAPRENYL-PHOSPHATE N-ACETYLGALACTOSAMINYL 1-PHOSPHATE TRANSFERASE-RELATED"/>
    <property type="match status" value="1"/>
</dbReference>
<evidence type="ECO:0000256" key="3">
    <source>
        <dbReference type="ARBA" id="ARBA00022679"/>
    </source>
</evidence>
<name>A0A849A524_9ACTN</name>
<feature type="transmembrane region" description="Helical" evidence="7">
    <location>
        <begin position="81"/>
        <end position="106"/>
    </location>
</feature>